<accession>A0A3P7KI92</accession>
<sequence>MEKRGTGFWSFGLVKTVSQLNTYLCPQWTRVRLLPMRKHEASSGYVDAEVNGAKMIDIDLSKTVRNLSPTSQTSDSEKLRPYSLLENTYVELTALEFALD</sequence>
<gene>
    <name evidence="1" type="ORF">SVUK_LOCUS2380</name>
</gene>
<keyword evidence="2" id="KW-1185">Reference proteome</keyword>
<dbReference type="EMBL" id="UYYB01005362">
    <property type="protein sequence ID" value="VDM67382.1"/>
    <property type="molecule type" value="Genomic_DNA"/>
</dbReference>
<reference evidence="1 2" key="1">
    <citation type="submission" date="2018-11" db="EMBL/GenBank/DDBJ databases">
        <authorList>
            <consortium name="Pathogen Informatics"/>
        </authorList>
    </citation>
    <scope>NUCLEOTIDE SEQUENCE [LARGE SCALE GENOMIC DNA]</scope>
</reference>
<name>A0A3P7KI92_STRVU</name>
<evidence type="ECO:0000313" key="2">
    <source>
        <dbReference type="Proteomes" id="UP000270094"/>
    </source>
</evidence>
<proteinExistence type="predicted"/>
<dbReference type="Proteomes" id="UP000270094">
    <property type="component" value="Unassembled WGS sequence"/>
</dbReference>
<protein>
    <submittedName>
        <fullName evidence="1">Uncharacterized protein</fullName>
    </submittedName>
</protein>
<organism evidence="1 2">
    <name type="scientific">Strongylus vulgaris</name>
    <name type="common">Blood worm</name>
    <dbReference type="NCBI Taxonomy" id="40348"/>
    <lineage>
        <taxon>Eukaryota</taxon>
        <taxon>Metazoa</taxon>
        <taxon>Ecdysozoa</taxon>
        <taxon>Nematoda</taxon>
        <taxon>Chromadorea</taxon>
        <taxon>Rhabditida</taxon>
        <taxon>Rhabditina</taxon>
        <taxon>Rhabditomorpha</taxon>
        <taxon>Strongyloidea</taxon>
        <taxon>Strongylidae</taxon>
        <taxon>Strongylus</taxon>
    </lineage>
</organism>
<dbReference type="AlphaFoldDB" id="A0A3P7KI92"/>
<evidence type="ECO:0000313" key="1">
    <source>
        <dbReference type="EMBL" id="VDM67382.1"/>
    </source>
</evidence>